<feature type="binding site" evidence="2">
    <location>
        <position position="134"/>
    </location>
    <ligand>
        <name>Zn(2+)</name>
        <dbReference type="ChEBI" id="CHEBI:29105"/>
        <label>2</label>
    </ligand>
</feature>
<dbReference type="RefSeq" id="WP_087057305.1">
    <property type="nucleotide sequence ID" value="NZ_FUKW01000043.1"/>
</dbReference>
<dbReference type="PIRSF" id="PIRSF001359">
    <property type="entry name" value="F_bP_aldolase_II"/>
    <property type="match status" value="1"/>
</dbReference>
<dbReference type="EC" id="4.1.2.13" evidence="3"/>
<name>A0A1R4IVV9_9LACT</name>
<organism evidence="3 4">
    <name type="scientific">Marinilactibacillus psychrotolerans 42ea</name>
    <dbReference type="NCBI Taxonomy" id="1255609"/>
    <lineage>
        <taxon>Bacteria</taxon>
        <taxon>Bacillati</taxon>
        <taxon>Bacillota</taxon>
        <taxon>Bacilli</taxon>
        <taxon>Lactobacillales</taxon>
        <taxon>Carnobacteriaceae</taxon>
        <taxon>Marinilactibacillus</taxon>
    </lineage>
</organism>
<feature type="active site" description="Proton donor" evidence="1">
    <location>
        <position position="82"/>
    </location>
</feature>
<dbReference type="PANTHER" id="PTHR30304:SF0">
    <property type="entry name" value="D-TAGATOSE-1,6-BISPHOSPHATE ALDOLASE SUBUNIT GATY-RELATED"/>
    <property type="match status" value="1"/>
</dbReference>
<gene>
    <name evidence="3" type="ORF">FM115_02675</name>
</gene>
<dbReference type="InterPro" id="IPR000771">
    <property type="entry name" value="FBA_II"/>
</dbReference>
<reference evidence="3 4" key="1">
    <citation type="submission" date="2017-02" db="EMBL/GenBank/DDBJ databases">
        <authorList>
            <person name="Peterson S.W."/>
        </authorList>
    </citation>
    <scope>NUCLEOTIDE SEQUENCE [LARGE SCALE GENOMIC DNA]</scope>
    <source>
        <strain evidence="3 4">42ea</strain>
    </source>
</reference>
<feature type="binding site" evidence="2">
    <location>
        <position position="104"/>
    </location>
    <ligand>
        <name>Zn(2+)</name>
        <dbReference type="ChEBI" id="CHEBI:29105"/>
        <label>2</label>
    </ligand>
</feature>
<dbReference type="Proteomes" id="UP000195611">
    <property type="component" value="Unassembled WGS sequence"/>
</dbReference>
<dbReference type="GO" id="GO:0008270">
    <property type="term" value="F:zinc ion binding"/>
    <property type="evidence" value="ECO:0007669"/>
    <property type="project" value="InterPro"/>
</dbReference>
<dbReference type="Gene3D" id="3.20.20.70">
    <property type="entry name" value="Aldolase class I"/>
    <property type="match status" value="1"/>
</dbReference>
<dbReference type="EMBL" id="FUKW01000043">
    <property type="protein sequence ID" value="SJN23463.1"/>
    <property type="molecule type" value="Genomic_DNA"/>
</dbReference>
<keyword evidence="2" id="KW-0862">Zinc</keyword>
<feature type="binding site" evidence="2">
    <location>
        <position position="83"/>
    </location>
    <ligand>
        <name>Zn(2+)</name>
        <dbReference type="ChEBI" id="CHEBI:29105"/>
        <label>1</label>
        <note>catalytic</note>
    </ligand>
</feature>
<evidence type="ECO:0000313" key="4">
    <source>
        <dbReference type="Proteomes" id="UP000195611"/>
    </source>
</evidence>
<dbReference type="Pfam" id="PF01116">
    <property type="entry name" value="F_bP_aldolase"/>
    <property type="match status" value="1"/>
</dbReference>
<protein>
    <submittedName>
        <fullName evidence="3">Fructose-bisphosphate aldolase class II</fullName>
        <ecNumber evidence="3">4.1.2.13</ecNumber>
    </submittedName>
</protein>
<dbReference type="GO" id="GO:0004332">
    <property type="term" value="F:fructose-bisphosphate aldolase activity"/>
    <property type="evidence" value="ECO:0007669"/>
    <property type="project" value="UniProtKB-EC"/>
</dbReference>
<proteinExistence type="predicted"/>
<evidence type="ECO:0000256" key="2">
    <source>
        <dbReference type="PIRSR" id="PIRSR001359-3"/>
    </source>
</evidence>
<dbReference type="PANTHER" id="PTHR30304">
    <property type="entry name" value="D-TAGATOSE-1,6-BISPHOSPHATE ALDOLASE"/>
    <property type="match status" value="1"/>
</dbReference>
<keyword evidence="3" id="KW-0456">Lyase</keyword>
<dbReference type="AlphaFoldDB" id="A0A1R4IVV9"/>
<feature type="binding site" evidence="2">
    <location>
        <position position="209"/>
    </location>
    <ligand>
        <name>Zn(2+)</name>
        <dbReference type="ChEBI" id="CHEBI:29105"/>
        <label>1</label>
        <note>catalytic</note>
    </ligand>
</feature>
<dbReference type="SUPFAM" id="SSF51569">
    <property type="entry name" value="Aldolase"/>
    <property type="match status" value="1"/>
</dbReference>
<dbReference type="GO" id="GO:0005975">
    <property type="term" value="P:carbohydrate metabolic process"/>
    <property type="evidence" value="ECO:0007669"/>
    <property type="project" value="InterPro"/>
</dbReference>
<feature type="binding site" evidence="2">
    <location>
        <position position="179"/>
    </location>
    <ligand>
        <name>Zn(2+)</name>
        <dbReference type="ChEBI" id="CHEBI:29105"/>
        <label>1</label>
        <note>catalytic</note>
    </ligand>
</feature>
<dbReference type="NCBIfam" id="TIGR00167">
    <property type="entry name" value="cbbA"/>
    <property type="match status" value="1"/>
</dbReference>
<comment type="cofactor">
    <cofactor evidence="2">
        <name>Zn(2+)</name>
        <dbReference type="ChEBI" id="CHEBI:29105"/>
    </cofactor>
    <text evidence="2">Binds 2 Zn(2+) ions per subunit. One is catalytic and the other provides a structural contribution.</text>
</comment>
<sequence length="280" mass="31136">MLVNMKQLVEQSYKEKFGVLAINCFNLETIRATIQAAQEQDSPIIVNMYEEHLKNNISPEIAGKIVKELAEASPVPIALNLDHGKDESIIQRCLDSGFTSIMIDASDYDLEENIEITKKNHENAKKYNVCVEAELGHMGDADTYSLENISDYTTKLADVKRFVEETRVDCLAINVGTAHGLYSEKVEPTLDFELLKKINEEASIPLVLHGGSGAGQKNLSEAIKYGITKINVGAAIFAAGREAFERTAEKDLSKVMLLMEQAYKQEIVNYMGWVNSKNKA</sequence>
<evidence type="ECO:0000313" key="3">
    <source>
        <dbReference type="EMBL" id="SJN23463.1"/>
    </source>
</evidence>
<dbReference type="InterPro" id="IPR013785">
    <property type="entry name" value="Aldolase_TIM"/>
</dbReference>
<dbReference type="InterPro" id="IPR050246">
    <property type="entry name" value="Class_II_FBP_aldolase"/>
</dbReference>
<dbReference type="CDD" id="cd00947">
    <property type="entry name" value="TBP_aldolase_IIB"/>
    <property type="match status" value="1"/>
</dbReference>
<accession>A0A1R4IVV9</accession>
<evidence type="ECO:0000256" key="1">
    <source>
        <dbReference type="PIRSR" id="PIRSR001359-1"/>
    </source>
</evidence>
<keyword evidence="2" id="KW-0479">Metal-binding</keyword>